<evidence type="ECO:0000313" key="4">
    <source>
        <dbReference type="Proteomes" id="UP000054248"/>
    </source>
</evidence>
<feature type="compositionally biased region" description="Basic and acidic residues" evidence="2">
    <location>
        <begin position="501"/>
        <end position="510"/>
    </location>
</feature>
<name>A0A0C3QAI5_9AGAM</name>
<feature type="compositionally biased region" description="Low complexity" evidence="2">
    <location>
        <begin position="122"/>
        <end position="137"/>
    </location>
</feature>
<dbReference type="Proteomes" id="UP000054248">
    <property type="component" value="Unassembled WGS sequence"/>
</dbReference>
<dbReference type="AlphaFoldDB" id="A0A0C3QAI5"/>
<dbReference type="HOGENOM" id="CLU_490186_0_0_1"/>
<feature type="coiled-coil region" evidence="1">
    <location>
        <begin position="247"/>
        <end position="281"/>
    </location>
</feature>
<reference evidence="4" key="2">
    <citation type="submission" date="2015-01" db="EMBL/GenBank/DDBJ databases">
        <title>Evolutionary Origins and Diversification of the Mycorrhizal Mutualists.</title>
        <authorList>
            <consortium name="DOE Joint Genome Institute"/>
            <consortium name="Mycorrhizal Genomics Consortium"/>
            <person name="Kohler A."/>
            <person name="Kuo A."/>
            <person name="Nagy L.G."/>
            <person name="Floudas D."/>
            <person name="Copeland A."/>
            <person name="Barry K.W."/>
            <person name="Cichocki N."/>
            <person name="Veneault-Fourrey C."/>
            <person name="LaButti K."/>
            <person name="Lindquist E.A."/>
            <person name="Lipzen A."/>
            <person name="Lundell T."/>
            <person name="Morin E."/>
            <person name="Murat C."/>
            <person name="Riley R."/>
            <person name="Ohm R."/>
            <person name="Sun H."/>
            <person name="Tunlid A."/>
            <person name="Henrissat B."/>
            <person name="Grigoriev I.V."/>
            <person name="Hibbett D.S."/>
            <person name="Martin F."/>
        </authorList>
    </citation>
    <scope>NUCLEOTIDE SEQUENCE [LARGE SCALE GENOMIC DNA]</scope>
    <source>
        <strain evidence="4">MUT 4182</strain>
    </source>
</reference>
<dbReference type="STRING" id="1051891.A0A0C3QAI5"/>
<keyword evidence="4" id="KW-1185">Reference proteome</keyword>
<feature type="compositionally biased region" description="Polar residues" evidence="2">
    <location>
        <begin position="26"/>
        <end position="44"/>
    </location>
</feature>
<feature type="compositionally biased region" description="Polar residues" evidence="2">
    <location>
        <begin position="91"/>
        <end position="100"/>
    </location>
</feature>
<sequence>MKGKDSDREDQDKRNKAVPAPIISVAPTQTATDTRRNTASQFPQTPRPFSITSSGDHHVMTSVTRPTLTIPPTVKISEAPTLSPVQPTPVPTSAASTKPPQSAFKWQTEKVSSTSAQPNPNPAAGPSTATTAGPTSPLKSGKSRAHAPRFESVPIPWKGLTLDAAKWTFTSNQLQEIVSRAIRQSAEASSIRLLAPEVLDHQLPNETYRLELLREDIKARYKFHVRRRRVLLRSLNLYVDGSDPETAKRLADELAESSEACDRLTEELFQVTDQLAQMNQITQRHSSSALSMALRKLNTSFIKAKGETIDLQLNLAMVEAERHEAWAVAESVERELDHYKQKYGVAEDFLASPLPNHAPPSSWTSRSPGSSRVSAARKSSVRASKASLRMSKRSARSSASSGVRFGPIFPAGSSSSGSASGGSRAPSRQHDDGSSIKSPSVPPVPSLKTSRRASDRSFSSYSHSHSHSRRASIAGTPSTASRALAQAQSDLFEMLGIPQEDIDRQGDTRRRSYSAPSSPTSSETQRMRRVSLPSTSNLLESPSVIAAMLSLPSAHM</sequence>
<reference evidence="3 4" key="1">
    <citation type="submission" date="2014-04" db="EMBL/GenBank/DDBJ databases">
        <authorList>
            <consortium name="DOE Joint Genome Institute"/>
            <person name="Kuo A."/>
            <person name="Girlanda M."/>
            <person name="Perotto S."/>
            <person name="Kohler A."/>
            <person name="Nagy L.G."/>
            <person name="Floudas D."/>
            <person name="Copeland A."/>
            <person name="Barry K.W."/>
            <person name="Cichocki N."/>
            <person name="Veneault-Fourrey C."/>
            <person name="LaButti K."/>
            <person name="Lindquist E.A."/>
            <person name="Lipzen A."/>
            <person name="Lundell T."/>
            <person name="Morin E."/>
            <person name="Murat C."/>
            <person name="Sun H."/>
            <person name="Tunlid A."/>
            <person name="Henrissat B."/>
            <person name="Grigoriev I.V."/>
            <person name="Hibbett D.S."/>
            <person name="Martin F."/>
            <person name="Nordberg H.P."/>
            <person name="Cantor M.N."/>
            <person name="Hua S.X."/>
        </authorList>
    </citation>
    <scope>NUCLEOTIDE SEQUENCE [LARGE SCALE GENOMIC DNA]</scope>
    <source>
        <strain evidence="3 4">MUT 4182</strain>
    </source>
</reference>
<feature type="region of interest" description="Disordered" evidence="2">
    <location>
        <begin position="1"/>
        <end position="150"/>
    </location>
</feature>
<evidence type="ECO:0000256" key="1">
    <source>
        <dbReference type="SAM" id="Coils"/>
    </source>
</evidence>
<feature type="region of interest" description="Disordered" evidence="2">
    <location>
        <begin position="497"/>
        <end position="528"/>
    </location>
</feature>
<feature type="region of interest" description="Disordered" evidence="2">
    <location>
        <begin position="357"/>
        <end position="482"/>
    </location>
</feature>
<feature type="compositionally biased region" description="Low complexity" evidence="2">
    <location>
        <begin position="513"/>
        <end position="522"/>
    </location>
</feature>
<organism evidence="3 4">
    <name type="scientific">Tulasnella calospora MUT 4182</name>
    <dbReference type="NCBI Taxonomy" id="1051891"/>
    <lineage>
        <taxon>Eukaryota</taxon>
        <taxon>Fungi</taxon>
        <taxon>Dikarya</taxon>
        <taxon>Basidiomycota</taxon>
        <taxon>Agaricomycotina</taxon>
        <taxon>Agaricomycetes</taxon>
        <taxon>Cantharellales</taxon>
        <taxon>Tulasnellaceae</taxon>
        <taxon>Tulasnella</taxon>
    </lineage>
</organism>
<keyword evidence="1" id="KW-0175">Coiled coil</keyword>
<accession>A0A0C3QAI5</accession>
<proteinExistence type="predicted"/>
<feature type="compositionally biased region" description="Low complexity" evidence="2">
    <location>
        <begin position="410"/>
        <end position="426"/>
    </location>
</feature>
<evidence type="ECO:0000313" key="3">
    <source>
        <dbReference type="EMBL" id="KIO21871.1"/>
    </source>
</evidence>
<dbReference type="EMBL" id="KN823125">
    <property type="protein sequence ID" value="KIO21871.1"/>
    <property type="molecule type" value="Genomic_DNA"/>
</dbReference>
<evidence type="ECO:0000256" key="2">
    <source>
        <dbReference type="SAM" id="MobiDB-lite"/>
    </source>
</evidence>
<feature type="compositionally biased region" description="Low complexity" evidence="2">
    <location>
        <begin position="359"/>
        <end position="389"/>
    </location>
</feature>
<protein>
    <submittedName>
        <fullName evidence="3">Uncharacterized protein</fullName>
    </submittedName>
</protein>
<dbReference type="OrthoDB" id="3271284at2759"/>
<feature type="compositionally biased region" description="Basic and acidic residues" evidence="2">
    <location>
        <begin position="1"/>
        <end position="15"/>
    </location>
</feature>
<gene>
    <name evidence="3" type="ORF">M407DRAFT_10208</name>
</gene>